<dbReference type="Pfam" id="PF12906">
    <property type="entry name" value="RINGv"/>
    <property type="match status" value="1"/>
</dbReference>
<keyword evidence="4" id="KW-1133">Transmembrane helix</keyword>
<dbReference type="PANTHER" id="PTHR46347:SF1">
    <property type="entry name" value="RING_FYVE_PHD ZINC FINGER SUPERFAMILY PROTEIN"/>
    <property type="match status" value="1"/>
</dbReference>
<dbReference type="SMART" id="SM00744">
    <property type="entry name" value="RINGv"/>
    <property type="match status" value="1"/>
</dbReference>
<evidence type="ECO:0000313" key="6">
    <source>
        <dbReference type="EMBL" id="KAG2184083.1"/>
    </source>
</evidence>
<proteinExistence type="predicted"/>
<accession>A0A8H7Q1B3</accession>
<evidence type="ECO:0000256" key="4">
    <source>
        <dbReference type="SAM" id="Phobius"/>
    </source>
</evidence>
<dbReference type="Gene3D" id="3.30.40.10">
    <property type="entry name" value="Zinc/RING finger domain, C3HC4 (zinc finger)"/>
    <property type="match status" value="1"/>
</dbReference>
<evidence type="ECO:0000313" key="7">
    <source>
        <dbReference type="Proteomes" id="UP000612746"/>
    </source>
</evidence>
<dbReference type="PANTHER" id="PTHR46347">
    <property type="entry name" value="RING/FYVE/PHD ZINC FINGER SUPERFAMILY PROTEIN"/>
    <property type="match status" value="1"/>
</dbReference>
<name>A0A8H7Q1B3_9FUNG</name>
<dbReference type="InterPro" id="IPR013083">
    <property type="entry name" value="Znf_RING/FYVE/PHD"/>
</dbReference>
<sequence>MSSPKGASQQIPLIPSRRTDDASFHSINMPTTLGERSRTGTEDQIYCRICLKLSNENYHEPMAFDPLIRPCLCKGSMAYVHLQCLQRWRKESFKNQFTCEVCHYQYDLQRPFWANVVGSPFLKVFITIVLVLAIIVVLSYLVKVIDVYAVHHYPNPQDPNWLSWHGTTVIMWLDRFYVFVGVCLTGFLGLVYMIVSAVIKPSGSLPGNMPLCGCMGPMDYGAGIIIFIVLFGIVAAATGVFQLVHSLLSKLLHRAQERILEVTEA</sequence>
<keyword evidence="1" id="KW-0479">Metal-binding</keyword>
<keyword evidence="2" id="KW-0863">Zinc-finger</keyword>
<protein>
    <recommendedName>
        <fullName evidence="5">RING-CH-type domain-containing protein</fullName>
    </recommendedName>
</protein>
<dbReference type="PROSITE" id="PS51292">
    <property type="entry name" value="ZF_RING_CH"/>
    <property type="match status" value="1"/>
</dbReference>
<dbReference type="OrthoDB" id="264354at2759"/>
<dbReference type="GO" id="GO:0008270">
    <property type="term" value="F:zinc ion binding"/>
    <property type="evidence" value="ECO:0007669"/>
    <property type="project" value="UniProtKB-KW"/>
</dbReference>
<dbReference type="Proteomes" id="UP000612746">
    <property type="component" value="Unassembled WGS sequence"/>
</dbReference>
<feature type="transmembrane region" description="Helical" evidence="4">
    <location>
        <begin position="120"/>
        <end position="142"/>
    </location>
</feature>
<keyword evidence="4" id="KW-0472">Membrane</keyword>
<gene>
    <name evidence="6" type="ORF">INT44_009098</name>
</gene>
<dbReference type="SUPFAM" id="SSF57850">
    <property type="entry name" value="RING/U-box"/>
    <property type="match status" value="1"/>
</dbReference>
<keyword evidence="7" id="KW-1185">Reference proteome</keyword>
<feature type="transmembrane region" description="Helical" evidence="4">
    <location>
        <begin position="176"/>
        <end position="199"/>
    </location>
</feature>
<feature type="domain" description="RING-CH-type" evidence="5">
    <location>
        <begin position="39"/>
        <end position="109"/>
    </location>
</feature>
<keyword evidence="4" id="KW-0812">Transmembrane</keyword>
<reference evidence="6" key="1">
    <citation type="submission" date="2020-12" db="EMBL/GenBank/DDBJ databases">
        <title>Metabolic potential, ecology and presence of endohyphal bacteria is reflected in genomic diversity of Mucoromycotina.</title>
        <authorList>
            <person name="Muszewska A."/>
            <person name="Okrasinska A."/>
            <person name="Steczkiewicz K."/>
            <person name="Drgas O."/>
            <person name="Orlowska M."/>
            <person name="Perlinska-Lenart U."/>
            <person name="Aleksandrzak-Piekarczyk T."/>
            <person name="Szatraj K."/>
            <person name="Zielenkiewicz U."/>
            <person name="Pilsyk S."/>
            <person name="Malc E."/>
            <person name="Mieczkowski P."/>
            <person name="Kruszewska J.S."/>
            <person name="Biernat P."/>
            <person name="Pawlowska J."/>
        </authorList>
    </citation>
    <scope>NUCLEOTIDE SEQUENCE</scope>
    <source>
        <strain evidence="6">WA0000051536</strain>
    </source>
</reference>
<keyword evidence="3" id="KW-0862">Zinc</keyword>
<evidence type="ECO:0000256" key="3">
    <source>
        <dbReference type="ARBA" id="ARBA00022833"/>
    </source>
</evidence>
<evidence type="ECO:0000256" key="1">
    <source>
        <dbReference type="ARBA" id="ARBA00022723"/>
    </source>
</evidence>
<dbReference type="EMBL" id="JAEPRA010000006">
    <property type="protein sequence ID" value="KAG2184083.1"/>
    <property type="molecule type" value="Genomic_DNA"/>
</dbReference>
<organism evidence="6 7">
    <name type="scientific">Umbelopsis vinacea</name>
    <dbReference type="NCBI Taxonomy" id="44442"/>
    <lineage>
        <taxon>Eukaryota</taxon>
        <taxon>Fungi</taxon>
        <taxon>Fungi incertae sedis</taxon>
        <taxon>Mucoromycota</taxon>
        <taxon>Mucoromycotina</taxon>
        <taxon>Umbelopsidomycetes</taxon>
        <taxon>Umbelopsidales</taxon>
        <taxon>Umbelopsidaceae</taxon>
        <taxon>Umbelopsis</taxon>
    </lineage>
</organism>
<dbReference type="CDD" id="cd16495">
    <property type="entry name" value="RING_CH-C4HC3_MARCH"/>
    <property type="match status" value="1"/>
</dbReference>
<evidence type="ECO:0000259" key="5">
    <source>
        <dbReference type="PROSITE" id="PS51292"/>
    </source>
</evidence>
<feature type="transmembrane region" description="Helical" evidence="4">
    <location>
        <begin position="220"/>
        <end position="244"/>
    </location>
</feature>
<comment type="caution">
    <text evidence="6">The sequence shown here is derived from an EMBL/GenBank/DDBJ whole genome shotgun (WGS) entry which is preliminary data.</text>
</comment>
<dbReference type="InterPro" id="IPR011016">
    <property type="entry name" value="Znf_RING-CH"/>
</dbReference>
<evidence type="ECO:0000256" key="2">
    <source>
        <dbReference type="ARBA" id="ARBA00022771"/>
    </source>
</evidence>
<dbReference type="AlphaFoldDB" id="A0A8H7Q1B3"/>